<dbReference type="SUPFAM" id="SSF53927">
    <property type="entry name" value="Cytidine deaminase-like"/>
    <property type="match status" value="1"/>
</dbReference>
<gene>
    <name evidence="17" type="ORF">HNP65_000075</name>
</gene>
<comment type="caution">
    <text evidence="17">The sequence shown here is derived from an EMBL/GenBank/DDBJ whole genome shotgun (WGS) entry which is preliminary data.</text>
</comment>
<dbReference type="AlphaFoldDB" id="A0A841GPJ5"/>
<keyword evidence="6 14" id="KW-0479">Metal-binding</keyword>
<comment type="catalytic activity">
    <reaction evidence="11 15">
        <text>cytidine + H2O + H(+) = uridine + NH4(+)</text>
        <dbReference type="Rhea" id="RHEA:16069"/>
        <dbReference type="ChEBI" id="CHEBI:15377"/>
        <dbReference type="ChEBI" id="CHEBI:15378"/>
        <dbReference type="ChEBI" id="CHEBI:16704"/>
        <dbReference type="ChEBI" id="CHEBI:17562"/>
        <dbReference type="ChEBI" id="CHEBI:28938"/>
        <dbReference type="EC" id="3.5.4.5"/>
    </reaction>
</comment>
<dbReference type="NCBIfam" id="TIGR01354">
    <property type="entry name" value="cyt_deam_tetra"/>
    <property type="match status" value="1"/>
</dbReference>
<feature type="domain" description="CMP/dCMP-type deaminase" evidence="16">
    <location>
        <begin position="1"/>
        <end position="125"/>
    </location>
</feature>
<dbReference type="InterPro" id="IPR050202">
    <property type="entry name" value="Cyt/Deoxycyt_deaminase"/>
</dbReference>
<dbReference type="Proteomes" id="UP000555828">
    <property type="component" value="Unassembled WGS sequence"/>
</dbReference>
<dbReference type="GO" id="GO:0004126">
    <property type="term" value="F:cytidine deaminase activity"/>
    <property type="evidence" value="ECO:0007669"/>
    <property type="project" value="UniProtKB-UniRule"/>
</dbReference>
<evidence type="ECO:0000256" key="4">
    <source>
        <dbReference type="ARBA" id="ARBA00012783"/>
    </source>
</evidence>
<keyword evidence="8 14" id="KW-0862">Zinc</keyword>
<dbReference type="CDD" id="cd01283">
    <property type="entry name" value="cytidine_deaminase"/>
    <property type="match status" value="1"/>
</dbReference>
<sequence length="129" mass="14018">MNDKLIELAKKSQENAYAPYSNFKVGAAILTKSGKIFTGANVENASYGLSCCAERTAIFKAVSEGETQFSKIVVVGDTEEPISPCGACRQVMAEFGDFEVILVGKNGNIKKTTVSELLPYNFDKEHLNK</sequence>
<feature type="binding site" evidence="14">
    <location>
        <position position="88"/>
    </location>
    <ligand>
        <name>Zn(2+)</name>
        <dbReference type="ChEBI" id="CHEBI:29105"/>
        <note>catalytic</note>
    </ligand>
</feature>
<name>A0A841GPJ5_9BACT</name>
<dbReference type="PROSITE" id="PS51747">
    <property type="entry name" value="CYT_DCMP_DEAMINASES_2"/>
    <property type="match status" value="1"/>
</dbReference>
<evidence type="ECO:0000256" key="1">
    <source>
        <dbReference type="ARBA" id="ARBA00001947"/>
    </source>
</evidence>
<evidence type="ECO:0000256" key="3">
    <source>
        <dbReference type="ARBA" id="ARBA00006576"/>
    </source>
</evidence>
<reference evidence="17 18" key="1">
    <citation type="submission" date="2020-08" db="EMBL/GenBank/DDBJ databases">
        <title>Genomic Encyclopedia of Type Strains, Phase IV (KMG-IV): sequencing the most valuable type-strain genomes for metagenomic binning, comparative biology and taxonomic classification.</title>
        <authorList>
            <person name="Goeker M."/>
        </authorList>
    </citation>
    <scope>NUCLEOTIDE SEQUENCE [LARGE SCALE GENOMIC DNA]</scope>
    <source>
        <strain evidence="17 18">DSM 13481</strain>
    </source>
</reference>
<dbReference type="GO" id="GO:0055086">
    <property type="term" value="P:nucleobase-containing small molecule metabolic process"/>
    <property type="evidence" value="ECO:0007669"/>
    <property type="project" value="UniProtKB-ARBA"/>
</dbReference>
<dbReference type="PANTHER" id="PTHR11644">
    <property type="entry name" value="CYTIDINE DEAMINASE"/>
    <property type="match status" value="1"/>
</dbReference>
<evidence type="ECO:0000256" key="2">
    <source>
        <dbReference type="ARBA" id="ARBA00003949"/>
    </source>
</evidence>
<evidence type="ECO:0000313" key="17">
    <source>
        <dbReference type="EMBL" id="MBB6061653.1"/>
    </source>
</evidence>
<dbReference type="FunFam" id="3.40.140.10:FF:000008">
    <property type="entry name" value="Cytidine deaminase"/>
    <property type="match status" value="1"/>
</dbReference>
<dbReference type="GO" id="GO:0008270">
    <property type="term" value="F:zinc ion binding"/>
    <property type="evidence" value="ECO:0007669"/>
    <property type="project" value="UniProtKB-UniRule"/>
</dbReference>
<evidence type="ECO:0000256" key="15">
    <source>
        <dbReference type="RuleBase" id="RU364006"/>
    </source>
</evidence>
<dbReference type="InterPro" id="IPR016192">
    <property type="entry name" value="APOBEC/CMP_deaminase_Zn-bd"/>
</dbReference>
<evidence type="ECO:0000256" key="14">
    <source>
        <dbReference type="PIRSR" id="PIRSR606262-3"/>
    </source>
</evidence>
<dbReference type="PANTHER" id="PTHR11644:SF2">
    <property type="entry name" value="CYTIDINE DEAMINASE"/>
    <property type="match status" value="1"/>
</dbReference>
<dbReference type="NCBIfam" id="NF004064">
    <property type="entry name" value="PRK05578.1"/>
    <property type="match status" value="1"/>
</dbReference>
<evidence type="ECO:0000256" key="12">
    <source>
        <dbReference type="PIRSR" id="PIRSR606262-1"/>
    </source>
</evidence>
<dbReference type="EMBL" id="JACHEX010000001">
    <property type="protein sequence ID" value="MBB6061653.1"/>
    <property type="molecule type" value="Genomic_DNA"/>
</dbReference>
<evidence type="ECO:0000256" key="11">
    <source>
        <dbReference type="ARBA" id="ARBA00049558"/>
    </source>
</evidence>
<evidence type="ECO:0000256" key="10">
    <source>
        <dbReference type="ARBA" id="ARBA00049252"/>
    </source>
</evidence>
<comment type="function">
    <text evidence="2 15">This enzyme scavenges exogenous and endogenous cytidine and 2'-deoxycytidine for UMP synthesis.</text>
</comment>
<feature type="binding site" evidence="13">
    <location>
        <begin position="41"/>
        <end position="47"/>
    </location>
    <ligand>
        <name>substrate</name>
    </ligand>
</feature>
<dbReference type="PROSITE" id="PS00903">
    <property type="entry name" value="CYT_DCMP_DEAMINASES_1"/>
    <property type="match status" value="1"/>
</dbReference>
<evidence type="ECO:0000256" key="7">
    <source>
        <dbReference type="ARBA" id="ARBA00022801"/>
    </source>
</evidence>
<dbReference type="Pfam" id="PF00383">
    <property type="entry name" value="dCMP_cyt_deam_1"/>
    <property type="match status" value="1"/>
</dbReference>
<dbReference type="GO" id="GO:0042802">
    <property type="term" value="F:identical protein binding"/>
    <property type="evidence" value="ECO:0007669"/>
    <property type="project" value="UniProtKB-ARBA"/>
</dbReference>
<feature type="binding site" evidence="14">
    <location>
        <position position="85"/>
    </location>
    <ligand>
        <name>Zn(2+)</name>
        <dbReference type="ChEBI" id="CHEBI:29105"/>
        <note>catalytic</note>
    </ligand>
</feature>
<comment type="cofactor">
    <cofactor evidence="1 14 15">
        <name>Zn(2+)</name>
        <dbReference type="ChEBI" id="CHEBI:29105"/>
    </cofactor>
</comment>
<dbReference type="GO" id="GO:0072527">
    <property type="term" value="P:pyrimidine-containing compound metabolic process"/>
    <property type="evidence" value="ECO:0007669"/>
    <property type="project" value="UniProtKB-ARBA"/>
</dbReference>
<organism evidence="17 18">
    <name type="scientific">Thermosipho japonicus</name>
    <dbReference type="NCBI Taxonomy" id="90323"/>
    <lineage>
        <taxon>Bacteria</taxon>
        <taxon>Thermotogati</taxon>
        <taxon>Thermotogota</taxon>
        <taxon>Thermotogae</taxon>
        <taxon>Thermotogales</taxon>
        <taxon>Fervidobacteriaceae</taxon>
        <taxon>Thermosipho</taxon>
    </lineage>
</organism>
<evidence type="ECO:0000313" key="18">
    <source>
        <dbReference type="Proteomes" id="UP000555828"/>
    </source>
</evidence>
<keyword evidence="18" id="KW-1185">Reference proteome</keyword>
<dbReference type="Gene3D" id="3.40.140.10">
    <property type="entry name" value="Cytidine Deaminase, domain 2"/>
    <property type="match status" value="1"/>
</dbReference>
<dbReference type="InterPro" id="IPR002125">
    <property type="entry name" value="CMP_dCMP_dom"/>
</dbReference>
<keyword evidence="7 15" id="KW-0378">Hydrolase</keyword>
<protein>
    <recommendedName>
        <fullName evidence="5 15">Cytidine deaminase</fullName>
        <ecNumber evidence="4 15">3.5.4.5</ecNumber>
    </recommendedName>
    <alternativeName>
        <fullName evidence="9 15">Cytidine aminohydrolase</fullName>
    </alternativeName>
</protein>
<evidence type="ECO:0000259" key="16">
    <source>
        <dbReference type="PROSITE" id="PS51747"/>
    </source>
</evidence>
<proteinExistence type="inferred from homology"/>
<evidence type="ECO:0000256" key="9">
    <source>
        <dbReference type="ARBA" id="ARBA00032005"/>
    </source>
</evidence>
<dbReference type="GO" id="GO:0005829">
    <property type="term" value="C:cytosol"/>
    <property type="evidence" value="ECO:0007669"/>
    <property type="project" value="TreeGrafter"/>
</dbReference>
<dbReference type="RefSeq" id="WP_184618431.1">
    <property type="nucleotide sequence ID" value="NZ_JACHEX010000001.1"/>
</dbReference>
<comment type="similarity">
    <text evidence="3 15">Belongs to the cytidine and deoxycytidylate deaminase family.</text>
</comment>
<evidence type="ECO:0000256" key="13">
    <source>
        <dbReference type="PIRSR" id="PIRSR606262-2"/>
    </source>
</evidence>
<dbReference type="InterPro" id="IPR006262">
    <property type="entry name" value="Cyt_deam_tetra"/>
</dbReference>
<evidence type="ECO:0000256" key="6">
    <source>
        <dbReference type="ARBA" id="ARBA00022723"/>
    </source>
</evidence>
<dbReference type="InterPro" id="IPR016193">
    <property type="entry name" value="Cytidine_deaminase-like"/>
</dbReference>
<comment type="catalytic activity">
    <reaction evidence="10 15">
        <text>2'-deoxycytidine + H2O + H(+) = 2'-deoxyuridine + NH4(+)</text>
        <dbReference type="Rhea" id="RHEA:13433"/>
        <dbReference type="ChEBI" id="CHEBI:15377"/>
        <dbReference type="ChEBI" id="CHEBI:15378"/>
        <dbReference type="ChEBI" id="CHEBI:15698"/>
        <dbReference type="ChEBI" id="CHEBI:16450"/>
        <dbReference type="ChEBI" id="CHEBI:28938"/>
        <dbReference type="EC" id="3.5.4.5"/>
    </reaction>
</comment>
<accession>A0A841GPJ5</accession>
<dbReference type="EC" id="3.5.4.5" evidence="4 15"/>
<feature type="binding site" evidence="14">
    <location>
        <position position="52"/>
    </location>
    <ligand>
        <name>Zn(2+)</name>
        <dbReference type="ChEBI" id="CHEBI:29105"/>
        <note>catalytic</note>
    </ligand>
</feature>
<feature type="active site" description="Proton donor" evidence="12">
    <location>
        <position position="54"/>
    </location>
</feature>
<evidence type="ECO:0000256" key="5">
    <source>
        <dbReference type="ARBA" id="ARBA00018266"/>
    </source>
</evidence>
<evidence type="ECO:0000256" key="8">
    <source>
        <dbReference type="ARBA" id="ARBA00022833"/>
    </source>
</evidence>